<dbReference type="Proteomes" id="UP000827872">
    <property type="component" value="Linkage Group LG14"/>
</dbReference>
<protein>
    <submittedName>
        <fullName evidence="1">Uncharacterized protein</fullName>
    </submittedName>
</protein>
<proteinExistence type="predicted"/>
<reference evidence="1" key="1">
    <citation type="submission" date="2021-08" db="EMBL/GenBank/DDBJ databases">
        <title>The first chromosome-level gecko genome reveals the dynamic sex chromosomes of Neotropical dwarf geckos (Sphaerodactylidae: Sphaerodactylus).</title>
        <authorList>
            <person name="Pinto B.J."/>
            <person name="Keating S.E."/>
            <person name="Gamble T."/>
        </authorList>
    </citation>
    <scope>NUCLEOTIDE SEQUENCE</scope>
    <source>
        <strain evidence="1">TG3544</strain>
    </source>
</reference>
<keyword evidence="2" id="KW-1185">Reference proteome</keyword>
<gene>
    <name evidence="1" type="ORF">K3G42_016634</name>
</gene>
<accession>A0ACB8EC54</accession>
<sequence length="67" mass="7392">MHQVMSVLAEADLESEAPVARPGRQFRSRLECRFCGSRGCKVRSTCAVVFLGHQRILEGPVSQSDSD</sequence>
<evidence type="ECO:0000313" key="1">
    <source>
        <dbReference type="EMBL" id="KAH7989956.1"/>
    </source>
</evidence>
<dbReference type="EMBL" id="CM037627">
    <property type="protein sequence ID" value="KAH7989956.1"/>
    <property type="molecule type" value="Genomic_DNA"/>
</dbReference>
<evidence type="ECO:0000313" key="2">
    <source>
        <dbReference type="Proteomes" id="UP000827872"/>
    </source>
</evidence>
<name>A0ACB8EC54_9SAUR</name>
<comment type="caution">
    <text evidence="1">The sequence shown here is derived from an EMBL/GenBank/DDBJ whole genome shotgun (WGS) entry which is preliminary data.</text>
</comment>
<organism evidence="1 2">
    <name type="scientific">Sphaerodactylus townsendi</name>
    <dbReference type="NCBI Taxonomy" id="933632"/>
    <lineage>
        <taxon>Eukaryota</taxon>
        <taxon>Metazoa</taxon>
        <taxon>Chordata</taxon>
        <taxon>Craniata</taxon>
        <taxon>Vertebrata</taxon>
        <taxon>Euteleostomi</taxon>
        <taxon>Lepidosauria</taxon>
        <taxon>Squamata</taxon>
        <taxon>Bifurcata</taxon>
        <taxon>Gekkota</taxon>
        <taxon>Sphaerodactylidae</taxon>
        <taxon>Sphaerodactylus</taxon>
    </lineage>
</organism>